<dbReference type="PROSITE" id="PS50004">
    <property type="entry name" value="C2"/>
    <property type="match status" value="1"/>
</dbReference>
<dbReference type="InterPro" id="IPR001711">
    <property type="entry name" value="PLipase_C_Pinositol-sp_Y"/>
</dbReference>
<keyword evidence="2 6" id="KW-0378">Hydrolase</keyword>
<dbReference type="SMART" id="SM00239">
    <property type="entry name" value="C2"/>
    <property type="match status" value="1"/>
</dbReference>
<dbReference type="OrthoDB" id="269822at2759"/>
<proteinExistence type="predicted"/>
<evidence type="ECO:0000313" key="11">
    <source>
        <dbReference type="EMBL" id="ROT67518.1"/>
    </source>
</evidence>
<evidence type="ECO:0000256" key="8">
    <source>
        <dbReference type="SAM" id="MobiDB-lite"/>
    </source>
</evidence>
<reference evidence="11 12" key="1">
    <citation type="submission" date="2018-04" db="EMBL/GenBank/DDBJ databases">
        <authorList>
            <person name="Zhang X."/>
            <person name="Yuan J."/>
            <person name="Li F."/>
            <person name="Xiang J."/>
        </authorList>
    </citation>
    <scope>NUCLEOTIDE SEQUENCE [LARGE SCALE GENOMIC DNA]</scope>
    <source>
        <tissue evidence="11">Muscle</tissue>
    </source>
</reference>
<comment type="caution">
    <text evidence="11">The sequence shown here is derived from an EMBL/GenBank/DDBJ whole genome shotgun (WGS) entry which is preliminary data.</text>
</comment>
<evidence type="ECO:0000256" key="3">
    <source>
        <dbReference type="ARBA" id="ARBA00022963"/>
    </source>
</evidence>
<feature type="coiled-coil region" evidence="7">
    <location>
        <begin position="514"/>
        <end position="544"/>
    </location>
</feature>
<feature type="domain" description="PI-PLC Y-box" evidence="10">
    <location>
        <begin position="172"/>
        <end position="288"/>
    </location>
</feature>
<organism evidence="11 12">
    <name type="scientific">Penaeus vannamei</name>
    <name type="common">Whiteleg shrimp</name>
    <name type="synonym">Litopenaeus vannamei</name>
    <dbReference type="NCBI Taxonomy" id="6689"/>
    <lineage>
        <taxon>Eukaryota</taxon>
        <taxon>Metazoa</taxon>
        <taxon>Ecdysozoa</taxon>
        <taxon>Arthropoda</taxon>
        <taxon>Crustacea</taxon>
        <taxon>Multicrustacea</taxon>
        <taxon>Malacostraca</taxon>
        <taxon>Eumalacostraca</taxon>
        <taxon>Eucarida</taxon>
        <taxon>Decapoda</taxon>
        <taxon>Dendrobranchiata</taxon>
        <taxon>Penaeoidea</taxon>
        <taxon>Penaeidae</taxon>
        <taxon>Penaeus</taxon>
    </lineage>
</organism>
<dbReference type="InterPro" id="IPR042531">
    <property type="entry name" value="PLC-beta_C_sf"/>
</dbReference>
<dbReference type="SUPFAM" id="SSF69989">
    <property type="entry name" value="C-terminal domain of PLC-beta"/>
    <property type="match status" value="1"/>
</dbReference>
<dbReference type="PANTHER" id="PTHR10336:SF36">
    <property type="entry name" value="1-PHOSPHATIDYLINOSITOL 4,5-BISPHOSPHATE PHOSPHODIESTERASE BETA-4"/>
    <property type="match status" value="1"/>
</dbReference>
<feature type="coiled-coil region" evidence="7">
    <location>
        <begin position="614"/>
        <end position="641"/>
    </location>
</feature>
<dbReference type="GO" id="GO:0051209">
    <property type="term" value="P:release of sequestered calcium ion into cytosol"/>
    <property type="evidence" value="ECO:0007669"/>
    <property type="project" value="TreeGrafter"/>
</dbReference>
<dbReference type="Pfam" id="PF00168">
    <property type="entry name" value="C2"/>
    <property type="match status" value="1"/>
</dbReference>
<dbReference type="Gene3D" id="2.60.40.150">
    <property type="entry name" value="C2 domain"/>
    <property type="match status" value="1"/>
</dbReference>
<dbReference type="CDD" id="cd08591">
    <property type="entry name" value="PI-PLCc_beta"/>
    <property type="match status" value="1"/>
</dbReference>
<keyword evidence="12" id="KW-1185">Reference proteome</keyword>
<dbReference type="InterPro" id="IPR017946">
    <property type="entry name" value="PLC-like_Pdiesterase_TIM-brl"/>
</dbReference>
<evidence type="ECO:0000259" key="9">
    <source>
        <dbReference type="PROSITE" id="PS50004"/>
    </source>
</evidence>
<dbReference type="GO" id="GO:0046488">
    <property type="term" value="P:phosphatidylinositol metabolic process"/>
    <property type="evidence" value="ECO:0007669"/>
    <property type="project" value="TreeGrafter"/>
</dbReference>
<dbReference type="AlphaFoldDB" id="A0A423STJ5"/>
<comment type="catalytic activity">
    <reaction evidence="6">
        <text>a 1,2-diacyl-sn-glycero-3-phospho-(1D-myo-inositol-4,5-bisphosphate) + H2O = 1D-myo-inositol 1,4,5-trisphosphate + a 1,2-diacyl-sn-glycerol + H(+)</text>
        <dbReference type="Rhea" id="RHEA:33179"/>
        <dbReference type="ChEBI" id="CHEBI:15377"/>
        <dbReference type="ChEBI" id="CHEBI:15378"/>
        <dbReference type="ChEBI" id="CHEBI:17815"/>
        <dbReference type="ChEBI" id="CHEBI:58456"/>
        <dbReference type="ChEBI" id="CHEBI:203600"/>
        <dbReference type="EC" id="3.1.4.11"/>
    </reaction>
</comment>
<dbReference type="GO" id="GO:0048015">
    <property type="term" value="P:phosphatidylinositol-mediated signaling"/>
    <property type="evidence" value="ECO:0007669"/>
    <property type="project" value="TreeGrafter"/>
</dbReference>
<protein>
    <recommendedName>
        <fullName evidence="1 6">Phosphoinositide phospholipase C</fullName>
        <ecNumber evidence="1 6">3.1.4.11</ecNumber>
    </recommendedName>
</protein>
<dbReference type="EMBL" id="QCYY01002805">
    <property type="protein sequence ID" value="ROT67518.1"/>
    <property type="molecule type" value="Genomic_DNA"/>
</dbReference>
<dbReference type="Pfam" id="PF00387">
    <property type="entry name" value="PI-PLC-Y"/>
    <property type="match status" value="1"/>
</dbReference>
<keyword evidence="5" id="KW-0807">Transducer</keyword>
<reference evidence="11 12" key="2">
    <citation type="submission" date="2019-01" db="EMBL/GenBank/DDBJ databases">
        <title>The decoding of complex shrimp genome reveals the adaptation for benthos swimmer, frequently molting mechanism and breeding impact on genome.</title>
        <authorList>
            <person name="Sun Y."/>
            <person name="Gao Y."/>
            <person name="Yu Y."/>
        </authorList>
    </citation>
    <scope>NUCLEOTIDE SEQUENCE [LARGE SCALE GENOMIC DNA]</scope>
    <source>
        <tissue evidence="11">Muscle</tissue>
    </source>
</reference>
<evidence type="ECO:0000313" key="12">
    <source>
        <dbReference type="Proteomes" id="UP000283509"/>
    </source>
</evidence>
<dbReference type="InterPro" id="IPR001192">
    <property type="entry name" value="PI-PLC_fam"/>
</dbReference>
<dbReference type="SUPFAM" id="SSF49562">
    <property type="entry name" value="C2 domain (Calcium/lipid-binding domain, CaLB)"/>
    <property type="match status" value="1"/>
</dbReference>
<dbReference type="PROSITE" id="PS50007">
    <property type="entry name" value="PIPLC_X_DOMAIN"/>
    <property type="match status" value="1"/>
</dbReference>
<feature type="compositionally biased region" description="Polar residues" evidence="8">
    <location>
        <begin position="129"/>
        <end position="142"/>
    </location>
</feature>
<dbReference type="PANTHER" id="PTHR10336">
    <property type="entry name" value="PHOSPHOINOSITIDE-SPECIFIC PHOSPHOLIPASE C FAMILY PROTEIN"/>
    <property type="match status" value="1"/>
</dbReference>
<dbReference type="Pfam" id="PF00388">
    <property type="entry name" value="PI-PLC-X"/>
    <property type="match status" value="1"/>
</dbReference>
<gene>
    <name evidence="11" type="ORF">C7M84_014403</name>
</gene>
<dbReference type="FunFam" id="2.60.40.150:FF:000008">
    <property type="entry name" value="1-phosphatidylinositol 4,5-bisphosphate phosphodiesterase"/>
    <property type="match status" value="1"/>
</dbReference>
<dbReference type="SMART" id="SM00148">
    <property type="entry name" value="PLCXc"/>
    <property type="match status" value="1"/>
</dbReference>
<dbReference type="InterPro" id="IPR035892">
    <property type="entry name" value="C2_domain_sf"/>
</dbReference>
<dbReference type="SMART" id="SM00149">
    <property type="entry name" value="PLCYc"/>
    <property type="match status" value="1"/>
</dbReference>
<evidence type="ECO:0000256" key="6">
    <source>
        <dbReference type="RuleBase" id="RU361133"/>
    </source>
</evidence>
<dbReference type="EC" id="3.1.4.11" evidence="1 6"/>
<dbReference type="Proteomes" id="UP000283509">
    <property type="component" value="Unassembled WGS sequence"/>
</dbReference>
<evidence type="ECO:0000256" key="2">
    <source>
        <dbReference type="ARBA" id="ARBA00022801"/>
    </source>
</evidence>
<evidence type="ECO:0000259" key="10">
    <source>
        <dbReference type="PROSITE" id="PS50008"/>
    </source>
</evidence>
<dbReference type="GO" id="GO:0004435">
    <property type="term" value="F:phosphatidylinositol-4,5-bisphosphate phospholipase C activity"/>
    <property type="evidence" value="ECO:0007669"/>
    <property type="project" value="UniProtKB-EC"/>
</dbReference>
<keyword evidence="3 6" id="KW-0442">Lipid degradation</keyword>
<dbReference type="Gene3D" id="1.20.1230.10">
    <property type="entry name" value="Phospholipase C beta, distal C-terminal domain"/>
    <property type="match status" value="1"/>
</dbReference>
<name>A0A423STJ5_PENVA</name>
<keyword evidence="4 6" id="KW-0443">Lipid metabolism</keyword>
<feature type="region of interest" description="Disordered" evidence="8">
    <location>
        <begin position="477"/>
        <end position="497"/>
    </location>
</feature>
<dbReference type="PRINTS" id="PR00390">
    <property type="entry name" value="PHPHLIPASEC"/>
</dbReference>
<dbReference type="InterPro" id="IPR000909">
    <property type="entry name" value="PLipase_C_PInositol-sp_X_dom"/>
</dbReference>
<accession>A0A423STJ5</accession>
<feature type="domain" description="C2" evidence="9">
    <location>
        <begin position="291"/>
        <end position="416"/>
    </location>
</feature>
<sequence length="734" mass="83252">MCTDILFKEAIIAIRDCAFVTSDYPIILSFENHCCKKQQYKLAKYCDEYFGDLLCKEPLPDSPLVPGHPLPPPSQLKNKILIKNKRLKPEVEKQELELFLQGQLDLVDDEDAKEDASQATAAPKEAKSNPCTTITTPVSQPSLEDDKPLTAEERAFLYYQYTGATTHVHPVLSSYVNYCQPVKFQGFDVAEEKNVHHNMSSFSETMGLGYLKTQAIEFVNYNKRQMSRIYPKGARVDSSNYMPQVFWNAGCQMVSLNFQTSDLPMQLNQGKFEYNGNCGYLLKPDFMRRTDKTFDPFAESPVDGVIAAQVAVSVIAGQFLSDKKVGTYVEVDMYGLPTDTIRKEFRTRMIPGNGLNPQYNEEPFLFRKVVLPDLAVLRFGVFDENGKMLGQRILPLDGLQAGYRHISLRTEGNFPMSLPMLFCNIELKIYVPDGLGDLMDALSDPRAFLSAQEKREQQMKAMGIEASDIDTKALKGGKGGAKAGGAGAKPAAGAGGAAGAKKEEEALDFDPINLETLRAQKNFLKATKKQQKELESMRKKHMKERLSIQKGQCSAIEKVAKGKKEVLDDPKIKAIVTDQMKQWSEMMEKHRKEEWEMLKEHLKSQEDILKKLMEEEQASQIKKLEGKHEQAMKDMKANQAKLAVETAKDVASDKTLKTKADRDRRLKEKNQNNTKRFIEERKISAMKQGKQMDKLKKIHNEQMSALTKDIQMAIQFYENTEAEYKMWQKIEFFC</sequence>
<evidence type="ECO:0000256" key="5">
    <source>
        <dbReference type="ARBA" id="ARBA00023224"/>
    </source>
</evidence>
<dbReference type="STRING" id="6689.A0A423STJ5"/>
<dbReference type="InterPro" id="IPR000008">
    <property type="entry name" value="C2_dom"/>
</dbReference>
<feature type="region of interest" description="Disordered" evidence="8">
    <location>
        <begin position="111"/>
        <end position="145"/>
    </location>
</feature>
<dbReference type="GO" id="GO:0016042">
    <property type="term" value="P:lipid catabolic process"/>
    <property type="evidence" value="ECO:0007669"/>
    <property type="project" value="UniProtKB-KW"/>
</dbReference>
<dbReference type="CDD" id="cd00275">
    <property type="entry name" value="C2_PLC_like"/>
    <property type="match status" value="1"/>
</dbReference>
<dbReference type="PROSITE" id="PS50008">
    <property type="entry name" value="PIPLC_Y_DOMAIN"/>
    <property type="match status" value="1"/>
</dbReference>
<evidence type="ECO:0000256" key="1">
    <source>
        <dbReference type="ARBA" id="ARBA00012368"/>
    </source>
</evidence>
<evidence type="ECO:0000256" key="4">
    <source>
        <dbReference type="ARBA" id="ARBA00023098"/>
    </source>
</evidence>
<evidence type="ECO:0000256" key="7">
    <source>
        <dbReference type="SAM" id="Coils"/>
    </source>
</evidence>
<dbReference type="SUPFAM" id="SSF51695">
    <property type="entry name" value="PLC-like phosphodiesterases"/>
    <property type="match status" value="1"/>
</dbReference>
<dbReference type="Gene3D" id="3.20.20.190">
    <property type="entry name" value="Phosphatidylinositol (PI) phosphodiesterase"/>
    <property type="match status" value="1"/>
</dbReference>
<keyword evidence="7" id="KW-0175">Coiled coil</keyword>